<comment type="subcellular location">
    <subcellularLocation>
        <location evidence="1 10">Cytoplasm</location>
    </subcellularLocation>
</comment>
<reference evidence="16" key="1">
    <citation type="submission" date="2016-09" db="EMBL/GenBank/DDBJ databases">
        <title>Draft genome sequence of a novel species of the family Streptococcaceae isolated from flowers.</title>
        <authorList>
            <person name="Chuah L.-O."/>
            <person name="Yap K.-P."/>
            <person name="Thong K.L."/>
            <person name="Liong M.T."/>
            <person name="Ahmad R."/>
            <person name="Rusul G."/>
        </authorList>
    </citation>
    <scope>NUCLEOTIDE SEQUENCE [LARGE SCALE GENOMIC DNA]</scope>
    <source>
        <strain evidence="16">HibF3</strain>
    </source>
</reference>
<name>A0A9Q5JHB8_9LACT</name>
<evidence type="ECO:0000256" key="8">
    <source>
        <dbReference type="ARBA" id="ARBA00072274"/>
    </source>
</evidence>
<comment type="subunit">
    <text evidence="3 10">Homodimer.</text>
</comment>
<dbReference type="GO" id="GO:0042803">
    <property type="term" value="F:protein homodimerization activity"/>
    <property type="evidence" value="ECO:0007669"/>
    <property type="project" value="InterPro"/>
</dbReference>
<feature type="compositionally biased region" description="Acidic residues" evidence="14">
    <location>
        <begin position="10"/>
        <end position="24"/>
    </location>
</feature>
<dbReference type="SUPFAM" id="SSF51064">
    <property type="entry name" value="Head domain of nucleotide exchange factor GrpE"/>
    <property type="match status" value="1"/>
</dbReference>
<evidence type="ECO:0000256" key="7">
    <source>
        <dbReference type="ARBA" id="ARBA00053401"/>
    </source>
</evidence>
<evidence type="ECO:0000256" key="9">
    <source>
        <dbReference type="ARBA" id="ARBA00076414"/>
    </source>
</evidence>
<dbReference type="EMBL" id="MKIQ01000005">
    <property type="protein sequence ID" value="OFI47527.1"/>
    <property type="molecule type" value="Genomic_DNA"/>
</dbReference>
<keyword evidence="13" id="KW-0175">Coiled coil</keyword>
<dbReference type="FunFam" id="2.30.22.10:FF:000001">
    <property type="entry name" value="Protein GrpE"/>
    <property type="match status" value="1"/>
</dbReference>
<dbReference type="PRINTS" id="PR00773">
    <property type="entry name" value="GRPEPROTEIN"/>
</dbReference>
<dbReference type="GO" id="GO:0000774">
    <property type="term" value="F:adenyl-nucleotide exchange factor activity"/>
    <property type="evidence" value="ECO:0007669"/>
    <property type="project" value="InterPro"/>
</dbReference>
<dbReference type="GO" id="GO:0051087">
    <property type="term" value="F:protein-folding chaperone binding"/>
    <property type="evidence" value="ECO:0007669"/>
    <property type="project" value="InterPro"/>
</dbReference>
<dbReference type="Proteomes" id="UP000177273">
    <property type="component" value="Unassembled WGS sequence"/>
</dbReference>
<evidence type="ECO:0000256" key="1">
    <source>
        <dbReference type="ARBA" id="ARBA00004496"/>
    </source>
</evidence>
<dbReference type="HAMAP" id="MF_01151">
    <property type="entry name" value="GrpE"/>
    <property type="match status" value="1"/>
</dbReference>
<proteinExistence type="inferred from homology"/>
<dbReference type="Pfam" id="PF01025">
    <property type="entry name" value="GrpE"/>
    <property type="match status" value="1"/>
</dbReference>
<keyword evidence="4 10" id="KW-0963">Cytoplasm</keyword>
<evidence type="ECO:0000256" key="13">
    <source>
        <dbReference type="SAM" id="Coils"/>
    </source>
</evidence>
<dbReference type="CDD" id="cd00446">
    <property type="entry name" value="GrpE"/>
    <property type="match status" value="1"/>
</dbReference>
<keyword evidence="5 10" id="KW-0346">Stress response</keyword>
<dbReference type="RefSeq" id="WP_070787304.1">
    <property type="nucleotide sequence ID" value="NZ_CP075561.1"/>
</dbReference>
<protein>
    <recommendedName>
        <fullName evidence="8 10">Protein GrpE</fullName>
    </recommendedName>
    <alternativeName>
        <fullName evidence="9 10">HSP-70 cofactor</fullName>
    </alternativeName>
</protein>
<dbReference type="NCBIfam" id="NF010753">
    <property type="entry name" value="PRK14156.1"/>
    <property type="match status" value="1"/>
</dbReference>
<comment type="function">
    <text evidence="7 10 11">Participates actively in the response to hyperosmotic and heat shock by preventing the aggregation of stress-denatured proteins, in association with DnaK and GrpE. It is the nucleotide exchange factor for DnaK and may function as a thermosensor. Unfolded proteins bind initially to DnaJ; upon interaction with the DnaJ-bound protein, DnaK hydrolyzes its bound ATP, resulting in the formation of a stable complex. GrpE releases ADP from DnaK; ATP binding to DnaK triggers the release of the substrate protein, thus completing the reaction cycle. Several rounds of ATP-dependent interactions between DnaJ, DnaK and GrpE are required for fully efficient folding.</text>
</comment>
<dbReference type="Gene3D" id="3.90.20.20">
    <property type="match status" value="1"/>
</dbReference>
<evidence type="ECO:0000256" key="11">
    <source>
        <dbReference type="RuleBase" id="RU000639"/>
    </source>
</evidence>
<evidence type="ECO:0000256" key="5">
    <source>
        <dbReference type="ARBA" id="ARBA00023016"/>
    </source>
</evidence>
<evidence type="ECO:0000313" key="16">
    <source>
        <dbReference type="Proteomes" id="UP000177273"/>
    </source>
</evidence>
<dbReference type="InterPro" id="IPR000740">
    <property type="entry name" value="GrpE"/>
</dbReference>
<comment type="caution">
    <text evidence="15">The sequence shown here is derived from an EMBL/GenBank/DDBJ whole genome shotgun (WGS) entry which is preliminary data.</text>
</comment>
<dbReference type="InterPro" id="IPR009012">
    <property type="entry name" value="GrpE_head"/>
</dbReference>
<dbReference type="Gene3D" id="2.30.22.10">
    <property type="entry name" value="Head domain of nucleotide exchange factor GrpE"/>
    <property type="match status" value="1"/>
</dbReference>
<dbReference type="GO" id="GO:0006457">
    <property type="term" value="P:protein folding"/>
    <property type="evidence" value="ECO:0007669"/>
    <property type="project" value="InterPro"/>
</dbReference>
<dbReference type="NCBIfam" id="NF010759">
    <property type="entry name" value="PRK14162.1"/>
    <property type="match status" value="1"/>
</dbReference>
<evidence type="ECO:0000256" key="14">
    <source>
        <dbReference type="SAM" id="MobiDB-lite"/>
    </source>
</evidence>
<evidence type="ECO:0000313" key="15">
    <source>
        <dbReference type="EMBL" id="OFI47527.1"/>
    </source>
</evidence>
<sequence>MSKKDLKNEENEEVVPQEDVQVEEVVNEPTELELAQEKADDFEDKYLRMAAEMQNIQRRSNEERQTLQRYRSQDLAKKILPSIDNLERALAIDEMDESVRKGIEMVQESLSRALAEEGVEEISSEGTFDPNFHMAVQTVPADDEHPAETIVQVLQKGYKLHERVLRPSMVVVAQ</sequence>
<evidence type="ECO:0000256" key="2">
    <source>
        <dbReference type="ARBA" id="ARBA00009054"/>
    </source>
</evidence>
<evidence type="ECO:0000256" key="3">
    <source>
        <dbReference type="ARBA" id="ARBA00011738"/>
    </source>
</evidence>
<evidence type="ECO:0000256" key="12">
    <source>
        <dbReference type="RuleBase" id="RU004478"/>
    </source>
</evidence>
<dbReference type="PANTHER" id="PTHR21237:SF23">
    <property type="entry name" value="GRPE PROTEIN HOMOLOG, MITOCHONDRIAL"/>
    <property type="match status" value="1"/>
</dbReference>
<dbReference type="NCBIfam" id="NF010738">
    <property type="entry name" value="PRK14140.1"/>
    <property type="match status" value="1"/>
</dbReference>
<accession>A0A9Q5JHB8</accession>
<dbReference type="OrthoDB" id="9812586at2"/>
<keyword evidence="6 10" id="KW-0143">Chaperone</keyword>
<keyword evidence="16" id="KW-1185">Reference proteome</keyword>
<dbReference type="SUPFAM" id="SSF58014">
    <property type="entry name" value="Coiled-coil domain of nucleotide exchange factor GrpE"/>
    <property type="match status" value="1"/>
</dbReference>
<dbReference type="AlphaFoldDB" id="A0A9Q5JHB8"/>
<comment type="similarity">
    <text evidence="2 10 12">Belongs to the GrpE family.</text>
</comment>
<dbReference type="GO" id="GO:0005737">
    <property type="term" value="C:cytoplasm"/>
    <property type="evidence" value="ECO:0007669"/>
    <property type="project" value="UniProtKB-SubCell"/>
</dbReference>
<dbReference type="PROSITE" id="PS01071">
    <property type="entry name" value="GRPE"/>
    <property type="match status" value="1"/>
</dbReference>
<gene>
    <name evidence="10" type="primary">grpE</name>
    <name evidence="15" type="ORF">BG262_09375</name>
</gene>
<dbReference type="GO" id="GO:0051082">
    <property type="term" value="F:unfolded protein binding"/>
    <property type="evidence" value="ECO:0007669"/>
    <property type="project" value="TreeGrafter"/>
</dbReference>
<feature type="coiled-coil region" evidence="13">
    <location>
        <begin position="32"/>
        <end position="73"/>
    </location>
</feature>
<evidence type="ECO:0000256" key="4">
    <source>
        <dbReference type="ARBA" id="ARBA00022490"/>
    </source>
</evidence>
<dbReference type="InterPro" id="IPR013805">
    <property type="entry name" value="GrpE_CC"/>
</dbReference>
<dbReference type="PANTHER" id="PTHR21237">
    <property type="entry name" value="GRPE PROTEIN"/>
    <property type="match status" value="1"/>
</dbReference>
<evidence type="ECO:0000256" key="10">
    <source>
        <dbReference type="HAMAP-Rule" id="MF_01151"/>
    </source>
</evidence>
<organism evidence="15 16">
    <name type="scientific">Floricoccus penangensis</name>
    <dbReference type="NCBI Taxonomy" id="1859475"/>
    <lineage>
        <taxon>Bacteria</taxon>
        <taxon>Bacillati</taxon>
        <taxon>Bacillota</taxon>
        <taxon>Bacilli</taxon>
        <taxon>Lactobacillales</taxon>
        <taxon>Streptococcaceae</taxon>
        <taxon>Floricoccus</taxon>
    </lineage>
</organism>
<feature type="region of interest" description="Disordered" evidence="14">
    <location>
        <begin position="1"/>
        <end position="24"/>
    </location>
</feature>
<evidence type="ECO:0000256" key="6">
    <source>
        <dbReference type="ARBA" id="ARBA00023186"/>
    </source>
</evidence>